<feature type="domain" description="Rad50/SbcC-type AAA" evidence="2">
    <location>
        <begin position="5"/>
        <end position="261"/>
    </location>
</feature>
<protein>
    <submittedName>
        <fullName evidence="3">DNA sulfur modification protein DndD</fullName>
    </submittedName>
</protein>
<gene>
    <name evidence="3" type="primary">dndD</name>
    <name evidence="3" type="ORF">QLH52_15625</name>
</gene>
<reference evidence="3 4" key="1">
    <citation type="submission" date="2023-11" db="EMBL/GenBank/DDBJ databases">
        <authorList>
            <person name="Ouyang M.-Y."/>
        </authorList>
    </citation>
    <scope>NUCLEOTIDE SEQUENCE [LARGE SCALE GENOMIC DNA]</scope>
    <source>
        <strain evidence="3 4">OY6</strain>
    </source>
</reference>
<dbReference type="PANTHER" id="PTHR32114:SF2">
    <property type="entry name" value="ABC TRANSPORTER ABCH.3"/>
    <property type="match status" value="1"/>
</dbReference>
<dbReference type="InterPro" id="IPR038729">
    <property type="entry name" value="Rad50/SbcC_AAA"/>
</dbReference>
<dbReference type="EMBL" id="JAXARY010000014">
    <property type="protein sequence ID" value="MDX8128725.1"/>
    <property type="molecule type" value="Genomic_DNA"/>
</dbReference>
<accession>A0ABU4UIQ5</accession>
<evidence type="ECO:0000313" key="3">
    <source>
        <dbReference type="EMBL" id="MDX8128725.1"/>
    </source>
</evidence>
<evidence type="ECO:0000313" key="4">
    <source>
        <dbReference type="Proteomes" id="UP001284537"/>
    </source>
</evidence>
<name>A0ABU4UIQ5_9GAMM</name>
<evidence type="ECO:0000256" key="1">
    <source>
        <dbReference type="SAM" id="Coils"/>
    </source>
</evidence>
<organism evidence="3 4">
    <name type="scientific">Methylomonas defluvii</name>
    <dbReference type="NCBI Taxonomy" id="3045149"/>
    <lineage>
        <taxon>Bacteria</taxon>
        <taxon>Pseudomonadati</taxon>
        <taxon>Pseudomonadota</taxon>
        <taxon>Gammaproteobacteria</taxon>
        <taxon>Methylococcales</taxon>
        <taxon>Methylococcaceae</taxon>
        <taxon>Methylomonas</taxon>
    </lineage>
</organism>
<dbReference type="InterPro" id="IPR027417">
    <property type="entry name" value="P-loop_NTPase"/>
</dbReference>
<dbReference type="Pfam" id="PF13476">
    <property type="entry name" value="AAA_23"/>
    <property type="match status" value="1"/>
</dbReference>
<dbReference type="Gene3D" id="3.40.50.300">
    <property type="entry name" value="P-loop containing nucleotide triphosphate hydrolases"/>
    <property type="match status" value="2"/>
</dbReference>
<dbReference type="RefSeq" id="WP_319962178.1">
    <property type="nucleotide sequence ID" value="NZ_JAXARY010000014.1"/>
</dbReference>
<evidence type="ECO:0000259" key="2">
    <source>
        <dbReference type="Pfam" id="PF13476"/>
    </source>
</evidence>
<dbReference type="SUPFAM" id="SSF52540">
    <property type="entry name" value="P-loop containing nucleoside triphosphate hydrolases"/>
    <property type="match status" value="1"/>
</dbReference>
<keyword evidence="4" id="KW-1185">Reference proteome</keyword>
<sequence length="677" mass="77825">MIFKSITLHNIFSYYGSCSFDLEPPADNSGNIVVIMGRNGFGKTSLLNSIKLLFGGVTEELRQSVQRDKPPTAKGFVVGDKDWWGILNHQAKIKGDFECFVSAILLDDNHREYEIKRAWNLYGGNYQSELTITAPRKAPLVGEDANNYLSALLPLDYIPFFFFDAEEIGYLAEANRNKVIERMEQLLNIRPADNLKECIKRLTRKIERDSIAPDAKLELVKAENRQSEMRIHRESLQQEMQSVGSDIETLEEEIRELRQKLRLFSGQGAIENNAKFEAIRNGELKNQENALTALSEMFERDAFLRLNSKQIQNTIPVVDVCVNGQRGINAEMLESLREPLKEVFTTPPYPDYRLTDSQIAFYQKRITKLLDSRDIEEEENIPFRLDIGRAKKLLTTISAYAPQHIPEQPLRNLLSQAIQADNAINDIDKTLQDVRLLSEENKQQLLQIQDRLEQRQDELTKLNKQLSDIAHKLPLIEREIKPLDEAITRLTQQARQSEQAQTRIELLDKMQKLLAAYKQQLKERQRGTLEKYFNSHLASLLDSNNLISEAKIDELFQLHYLDISGNPVAMSSISAGMKQLAATALLWALKDACGRQLPVIIDTPLGRIDKQHQDNLLSRYYPHAAKQVILLPTDSELDERKHRLLEPYIYREFHLYNPAGENTEIREITRSKETHYG</sequence>
<comment type="caution">
    <text evidence="3">The sequence shown here is derived from an EMBL/GenBank/DDBJ whole genome shotgun (WGS) entry which is preliminary data.</text>
</comment>
<dbReference type="Proteomes" id="UP001284537">
    <property type="component" value="Unassembled WGS sequence"/>
</dbReference>
<keyword evidence="1" id="KW-0175">Coiled coil</keyword>
<dbReference type="PANTHER" id="PTHR32114">
    <property type="entry name" value="ABC TRANSPORTER ABCH.3"/>
    <property type="match status" value="1"/>
</dbReference>
<feature type="coiled-coil region" evidence="1">
    <location>
        <begin position="420"/>
        <end position="527"/>
    </location>
</feature>
<dbReference type="InterPro" id="IPR017599">
    <property type="entry name" value="DNA_S_DndD"/>
</dbReference>
<dbReference type="NCBIfam" id="TIGR03185">
    <property type="entry name" value="DNA_S_dndD"/>
    <property type="match status" value="1"/>
</dbReference>
<proteinExistence type="predicted"/>
<feature type="coiled-coil region" evidence="1">
    <location>
        <begin position="219"/>
        <end position="267"/>
    </location>
</feature>